<evidence type="ECO:0000313" key="2">
    <source>
        <dbReference type="EMBL" id="TVM32475.1"/>
    </source>
</evidence>
<dbReference type="InterPro" id="IPR036485">
    <property type="entry name" value="Glu_synth_asu_C_sf"/>
</dbReference>
<reference evidence="2 3" key="1">
    <citation type="submission" date="2018-06" db="EMBL/GenBank/DDBJ databases">
        <title>Complete genome of Desulfovibrio marinus P48SEP.</title>
        <authorList>
            <person name="Crispim J.S."/>
            <person name="Vidigal P.M.P."/>
            <person name="Silva L.C.F."/>
            <person name="Araujo L.C."/>
            <person name="Laguardia C.N."/>
            <person name="Dias R.S."/>
            <person name="Sousa M.P."/>
            <person name="Paula S.O."/>
            <person name="Silva C."/>
        </authorList>
    </citation>
    <scope>NUCLEOTIDE SEQUENCE [LARGE SCALE GENOMIC DNA]</scope>
    <source>
        <strain evidence="2 3">P48SEP</strain>
    </source>
</reference>
<evidence type="ECO:0000259" key="1">
    <source>
        <dbReference type="Pfam" id="PF01493"/>
    </source>
</evidence>
<dbReference type="PANTHER" id="PTHR39673:SF5">
    <property type="entry name" value="TUNGSTEN-CONTAINING FORMYLMETHANOFURAN DEHYDROGENASE 2 SUBUNIT C"/>
    <property type="match status" value="1"/>
</dbReference>
<feature type="domain" description="Glutamate synthase alpha subunit C-terminal" evidence="1">
    <location>
        <begin position="44"/>
        <end position="181"/>
    </location>
</feature>
<dbReference type="RefSeq" id="WP_144306094.1">
    <property type="nucleotide sequence ID" value="NZ_QMIF01000010.1"/>
</dbReference>
<dbReference type="SUPFAM" id="SSF69336">
    <property type="entry name" value="Alpha subunit of glutamate synthase, C-terminal domain"/>
    <property type="match status" value="1"/>
</dbReference>
<dbReference type="PANTHER" id="PTHR39673">
    <property type="entry name" value="TUNGSTEN FORMYLMETHANOFURAN DEHYDROGENASE, SUBUNIT C (FWDC)"/>
    <property type="match status" value="1"/>
</dbReference>
<dbReference type="Gene3D" id="2.160.20.60">
    <property type="entry name" value="Glutamate synthase, alpha subunit, C-terminal domain"/>
    <property type="match status" value="1"/>
</dbReference>
<gene>
    <name evidence="2" type="ORF">DQK91_14445</name>
</gene>
<dbReference type="Pfam" id="PF01493">
    <property type="entry name" value="GXGXG"/>
    <property type="match status" value="1"/>
</dbReference>
<accession>A0A6P1ZDG6</accession>
<evidence type="ECO:0000313" key="3">
    <source>
        <dbReference type="Proteomes" id="UP000434052"/>
    </source>
</evidence>
<dbReference type="AlphaFoldDB" id="A0A6P1ZDG6"/>
<dbReference type="InterPro" id="IPR002489">
    <property type="entry name" value="Glu_synth_asu_C"/>
</dbReference>
<protein>
    <submittedName>
        <fullName evidence="2">Glutamate synthase</fullName>
    </submittedName>
</protein>
<dbReference type="EMBL" id="QMIF01000010">
    <property type="protein sequence ID" value="TVM32475.1"/>
    <property type="molecule type" value="Genomic_DNA"/>
</dbReference>
<dbReference type="OrthoDB" id="9803192at2"/>
<name>A0A6P1ZDG6_9BACT</name>
<dbReference type="Proteomes" id="UP000434052">
    <property type="component" value="Unassembled WGS sequence"/>
</dbReference>
<proteinExistence type="predicted"/>
<dbReference type="GO" id="GO:0016491">
    <property type="term" value="F:oxidoreductase activity"/>
    <property type="evidence" value="ECO:0007669"/>
    <property type="project" value="InterPro"/>
</dbReference>
<comment type="caution">
    <text evidence="2">The sequence shown here is derived from an EMBL/GenBank/DDBJ whole genome shotgun (WGS) entry which is preliminary data.</text>
</comment>
<sequence length="233" mass="24651">MVTLDASALAKRELNKKIKACMASGEAEILVEHPGSVHNLGTALKGEATITVDGSTGFYTGGFLEGPRLVIKGNTGWYTGDNMLCGEIIVEKNAGSNCAPSTIGGTIVVRGNTGGRAGLGMKGGDLVICGSTGRWCGQMTMGGRIVVLGEVGQGLGESMYRGLIHVRDPQAEEKLGGNVEFHPISEQEAESLNMLFEKYAIDADASEFMSVRPMTSGRHHYTLFNPKIEKAEA</sequence>
<organism evidence="2 3">
    <name type="scientific">Oceanidesulfovibrio marinus</name>
    <dbReference type="NCBI Taxonomy" id="370038"/>
    <lineage>
        <taxon>Bacteria</taxon>
        <taxon>Pseudomonadati</taxon>
        <taxon>Thermodesulfobacteriota</taxon>
        <taxon>Desulfovibrionia</taxon>
        <taxon>Desulfovibrionales</taxon>
        <taxon>Desulfovibrionaceae</taxon>
        <taxon>Oceanidesulfovibrio</taxon>
    </lineage>
</organism>